<dbReference type="Pfam" id="PF01807">
    <property type="entry name" value="Zn_ribbon_DnaG"/>
    <property type="match status" value="1"/>
</dbReference>
<dbReference type="EMBL" id="BARS01039614">
    <property type="protein sequence ID" value="GAG20967.1"/>
    <property type="molecule type" value="Genomic_DNA"/>
</dbReference>
<evidence type="ECO:0000259" key="1">
    <source>
        <dbReference type="SMART" id="SM00400"/>
    </source>
</evidence>
<dbReference type="AlphaFoldDB" id="X0WCR1"/>
<dbReference type="GO" id="GO:0003899">
    <property type="term" value="F:DNA-directed RNA polymerase activity"/>
    <property type="evidence" value="ECO:0007669"/>
    <property type="project" value="InterPro"/>
</dbReference>
<dbReference type="GO" id="GO:0006260">
    <property type="term" value="P:DNA replication"/>
    <property type="evidence" value="ECO:0007669"/>
    <property type="project" value="InterPro"/>
</dbReference>
<dbReference type="GO" id="GO:0003677">
    <property type="term" value="F:DNA binding"/>
    <property type="evidence" value="ECO:0007669"/>
    <property type="project" value="InterPro"/>
</dbReference>
<comment type="caution">
    <text evidence="2">The sequence shown here is derived from an EMBL/GenBank/DDBJ whole genome shotgun (WGS) entry which is preliminary data.</text>
</comment>
<protein>
    <recommendedName>
        <fullName evidence="1">Zinc finger CHC2-type domain-containing protein</fullName>
    </recommendedName>
</protein>
<evidence type="ECO:0000313" key="2">
    <source>
        <dbReference type="EMBL" id="GAG20967.1"/>
    </source>
</evidence>
<dbReference type="InterPro" id="IPR002694">
    <property type="entry name" value="Znf_CHC2"/>
</dbReference>
<dbReference type="SUPFAM" id="SSF57783">
    <property type="entry name" value="Zinc beta-ribbon"/>
    <property type="match status" value="1"/>
</dbReference>
<dbReference type="Gene3D" id="3.90.580.10">
    <property type="entry name" value="Zinc finger, CHC2-type domain"/>
    <property type="match status" value="1"/>
</dbReference>
<dbReference type="SMART" id="SM00400">
    <property type="entry name" value="ZnF_CHCC"/>
    <property type="match status" value="1"/>
</dbReference>
<feature type="non-terminal residue" evidence="2">
    <location>
        <position position="1"/>
    </location>
</feature>
<feature type="non-terminal residue" evidence="2">
    <location>
        <position position="255"/>
    </location>
</feature>
<organism evidence="2">
    <name type="scientific">marine sediment metagenome</name>
    <dbReference type="NCBI Taxonomy" id="412755"/>
    <lineage>
        <taxon>unclassified sequences</taxon>
        <taxon>metagenomes</taxon>
        <taxon>ecological metagenomes</taxon>
    </lineage>
</organism>
<dbReference type="InterPro" id="IPR036977">
    <property type="entry name" value="DNA_primase_Znf_CHC2"/>
</dbReference>
<reference evidence="2" key="1">
    <citation type="journal article" date="2014" name="Front. Microbiol.">
        <title>High frequency of phylogenetically diverse reductive dehalogenase-homologous genes in deep subseafloor sedimentary metagenomes.</title>
        <authorList>
            <person name="Kawai M."/>
            <person name="Futagami T."/>
            <person name="Toyoda A."/>
            <person name="Takaki Y."/>
            <person name="Nishi S."/>
            <person name="Hori S."/>
            <person name="Arai W."/>
            <person name="Tsubouchi T."/>
            <person name="Morono Y."/>
            <person name="Uchiyama I."/>
            <person name="Ito T."/>
            <person name="Fujiyama A."/>
            <person name="Inagaki F."/>
            <person name="Takami H."/>
        </authorList>
    </citation>
    <scope>NUCLEOTIDE SEQUENCE</scope>
    <source>
        <strain evidence="2">Expedition CK06-06</strain>
    </source>
</reference>
<dbReference type="GO" id="GO:0008270">
    <property type="term" value="F:zinc ion binding"/>
    <property type="evidence" value="ECO:0007669"/>
    <property type="project" value="InterPro"/>
</dbReference>
<name>X0WCR1_9ZZZZ</name>
<gene>
    <name evidence="2" type="ORF">S01H1_60487</name>
</gene>
<feature type="domain" description="Zinc finger CHC2-type" evidence="1">
    <location>
        <begin position="86"/>
        <end position="133"/>
    </location>
</feature>
<sequence length="255" mass="28729">DSPFICKVMDNNVYDASRIMRAIGSINDKYDHEPVVTVKCYDRIINGMFLNMLKVNPSSAKKKGQGLSTMRASEMVEVELKEQGSMKCPSPHHDEENASFRYYPQTDTFYCFGCKKGGDGASFLKFMGREDLLADLKAESDMTEMPGWILKDDGKMHLRGTKGKTELVCDFGSAFKVEAVHPNGDRRVYIDHGEMAILVSTYPSVKSLRQEYTARGLSFHTIAPDNKTHEAITNFLEQARVSDNMVIESRGRNEN</sequence>
<accession>X0WCR1</accession>
<proteinExistence type="predicted"/>